<accession>A0A371R548</accession>
<dbReference type="InterPro" id="IPR001962">
    <property type="entry name" value="Asn_synthase"/>
</dbReference>
<dbReference type="Gene3D" id="3.40.50.620">
    <property type="entry name" value="HUPs"/>
    <property type="match status" value="1"/>
</dbReference>
<gene>
    <name evidence="4" type="ORF">CGL51_06595</name>
    <name evidence="5" type="ORF">CGL52_05245</name>
</gene>
<proteinExistence type="predicted"/>
<organism evidence="5 6">
    <name type="scientific">Pyrobaculum aerophilum</name>
    <dbReference type="NCBI Taxonomy" id="13773"/>
    <lineage>
        <taxon>Archaea</taxon>
        <taxon>Thermoproteota</taxon>
        <taxon>Thermoprotei</taxon>
        <taxon>Thermoproteales</taxon>
        <taxon>Thermoproteaceae</taxon>
        <taxon>Pyrobaculum</taxon>
    </lineage>
</organism>
<dbReference type="GO" id="GO:0005524">
    <property type="term" value="F:ATP binding"/>
    <property type="evidence" value="ECO:0007669"/>
    <property type="project" value="UniProtKB-KW"/>
</dbReference>
<dbReference type="GO" id="GO:0004066">
    <property type="term" value="F:asparagine synthase (glutamine-hydrolyzing) activity"/>
    <property type="evidence" value="ECO:0007669"/>
    <property type="project" value="InterPro"/>
</dbReference>
<evidence type="ECO:0000313" key="7">
    <source>
        <dbReference type="Proteomes" id="UP000257123"/>
    </source>
</evidence>
<keyword evidence="1" id="KW-0547">Nucleotide-binding</keyword>
<reference evidence="6 7" key="1">
    <citation type="submission" date="2017-07" db="EMBL/GenBank/DDBJ databases">
        <title>Draft genome sequence of aerobic hyperthermophilic archaea, Pyrobaculum aerophilum YKB31 and YKB32.</title>
        <authorList>
            <person name="Mochizuki T."/>
            <person name="Berliner A.J."/>
            <person name="Yoshida-Takashima Y."/>
            <person name="Takaki Y."/>
            <person name="Nunoura T."/>
            <person name="Takai K."/>
        </authorList>
    </citation>
    <scope>NUCLEOTIDE SEQUENCE [LARGE SCALE GENOMIC DNA]</scope>
    <source>
        <strain evidence="4 7">YKB31</strain>
        <strain evidence="5 6">YKB32</strain>
    </source>
</reference>
<dbReference type="EMBL" id="NMUE01000017">
    <property type="protein sequence ID" value="RFA95971.1"/>
    <property type="molecule type" value="Genomic_DNA"/>
</dbReference>
<evidence type="ECO:0000259" key="3">
    <source>
        <dbReference type="Pfam" id="PF00733"/>
    </source>
</evidence>
<feature type="domain" description="Asparagine synthetase" evidence="3">
    <location>
        <begin position="14"/>
        <end position="133"/>
    </location>
</feature>
<evidence type="ECO:0000313" key="4">
    <source>
        <dbReference type="EMBL" id="RFA95971.1"/>
    </source>
</evidence>
<dbReference type="Proteomes" id="UP000256877">
    <property type="component" value="Unassembled WGS sequence"/>
</dbReference>
<name>A0A371R548_9CREN</name>
<dbReference type="SUPFAM" id="SSF52402">
    <property type="entry name" value="Adenine nucleotide alpha hydrolases-like"/>
    <property type="match status" value="1"/>
</dbReference>
<keyword evidence="2" id="KW-0067">ATP-binding</keyword>
<evidence type="ECO:0000256" key="2">
    <source>
        <dbReference type="ARBA" id="ARBA00022840"/>
    </source>
</evidence>
<evidence type="ECO:0000313" key="6">
    <source>
        <dbReference type="Proteomes" id="UP000256877"/>
    </source>
</evidence>
<protein>
    <submittedName>
        <fullName evidence="5">Asparagine synthase</fullName>
    </submittedName>
</protein>
<dbReference type="CDD" id="cd01991">
    <property type="entry name" value="Asn_synthase_B_C"/>
    <property type="match status" value="1"/>
</dbReference>
<dbReference type="EMBL" id="NMUF01000010">
    <property type="protein sequence ID" value="RFA99121.1"/>
    <property type="molecule type" value="Genomic_DNA"/>
</dbReference>
<evidence type="ECO:0000313" key="5">
    <source>
        <dbReference type="EMBL" id="RFA99121.1"/>
    </source>
</evidence>
<dbReference type="GO" id="GO:0006529">
    <property type="term" value="P:asparagine biosynthetic process"/>
    <property type="evidence" value="ECO:0007669"/>
    <property type="project" value="InterPro"/>
</dbReference>
<sequence>MIELLAKYSDCDAVLFSGGIDSTLVLTAAVKRGLRPLAVHVAMRNCGVDTKYAVSVAAKLGVPLAVRLVDLEEALGALPKVVKILGLFNPMEVVNCAVVYFGLEKALELGAKRVCTGDGGDELFLGYSFFQRYSPGELDRVRRRIVSRWYFCSFDLGRSLGVQVVAPFTAQEVVELALSLSPVEVLGKKPLRDVLRRYFPEVADREKTPLERGSCFDRLYGEMRQRAGDEVEYLKSLFKKLGLSYPTSPRGCPRCGYAYFDGSYCRMCGYARGE</sequence>
<comment type="caution">
    <text evidence="5">The sequence shown here is derived from an EMBL/GenBank/DDBJ whole genome shotgun (WGS) entry which is preliminary data.</text>
</comment>
<dbReference type="AlphaFoldDB" id="A0A371R548"/>
<dbReference type="InterPro" id="IPR014729">
    <property type="entry name" value="Rossmann-like_a/b/a_fold"/>
</dbReference>
<dbReference type="Proteomes" id="UP000257123">
    <property type="component" value="Unassembled WGS sequence"/>
</dbReference>
<dbReference type="Pfam" id="PF00733">
    <property type="entry name" value="Asn_synthase"/>
    <property type="match status" value="1"/>
</dbReference>
<dbReference type="RefSeq" id="WP_116421143.1">
    <property type="nucleotide sequence ID" value="NZ_NMUE01000017.1"/>
</dbReference>
<dbReference type="GO" id="GO:0005829">
    <property type="term" value="C:cytosol"/>
    <property type="evidence" value="ECO:0007669"/>
    <property type="project" value="TreeGrafter"/>
</dbReference>
<dbReference type="PANTHER" id="PTHR11772:SF2">
    <property type="entry name" value="ASPARAGINE SYNTHETASE [GLUTAMINE-HYDROLYZING]"/>
    <property type="match status" value="1"/>
</dbReference>
<dbReference type="OrthoDB" id="8692at2157"/>
<dbReference type="InterPro" id="IPR050795">
    <property type="entry name" value="Asn_Synthetase"/>
</dbReference>
<evidence type="ECO:0000256" key="1">
    <source>
        <dbReference type="ARBA" id="ARBA00022741"/>
    </source>
</evidence>
<dbReference type="PANTHER" id="PTHR11772">
    <property type="entry name" value="ASPARAGINE SYNTHETASE"/>
    <property type="match status" value="1"/>
</dbReference>